<dbReference type="InterPro" id="IPR005850">
    <property type="entry name" value="GalP_Utransf_C"/>
</dbReference>
<dbReference type="GO" id="GO:0008270">
    <property type="term" value="F:zinc ion binding"/>
    <property type="evidence" value="ECO:0007669"/>
    <property type="project" value="InterPro"/>
</dbReference>
<dbReference type="PROSITE" id="PS51084">
    <property type="entry name" value="HIT_2"/>
    <property type="match status" value="1"/>
</dbReference>
<dbReference type="InterPro" id="IPR001937">
    <property type="entry name" value="GalP_UDPtransf1"/>
</dbReference>
<evidence type="ECO:0000313" key="14">
    <source>
        <dbReference type="EMBL" id="PMP66909.1"/>
    </source>
</evidence>
<feature type="binding site" evidence="9">
    <location>
        <position position="113"/>
    </location>
    <ligand>
        <name>Zn(2+)</name>
        <dbReference type="ChEBI" id="CHEBI:29105"/>
    </ligand>
</feature>
<dbReference type="AlphaFoldDB" id="A0A2J6WDT5"/>
<accession>A0A2J6WDT5</accession>
<keyword evidence="4 9" id="KW-0479">Metal-binding</keyword>
<keyword evidence="5 9" id="KW-0862">Zinc</keyword>
<dbReference type="Gene3D" id="3.30.428.10">
    <property type="entry name" value="HIT-like"/>
    <property type="match status" value="2"/>
</dbReference>
<dbReference type="InterPro" id="IPR005849">
    <property type="entry name" value="GalP_Utransf_N"/>
</dbReference>
<evidence type="ECO:0000256" key="8">
    <source>
        <dbReference type="PIRSR" id="PIRSR000808-1"/>
    </source>
</evidence>
<dbReference type="NCBIfam" id="TIGR00209">
    <property type="entry name" value="galT_1"/>
    <property type="match status" value="1"/>
</dbReference>
<feature type="region of interest" description="Disordered" evidence="12">
    <location>
        <begin position="29"/>
        <end position="48"/>
    </location>
</feature>
<dbReference type="Proteomes" id="UP000237040">
    <property type="component" value="Unassembled WGS sequence"/>
</dbReference>
<evidence type="ECO:0000256" key="1">
    <source>
        <dbReference type="ARBA" id="ARBA00010951"/>
    </source>
</evidence>
<evidence type="ECO:0000256" key="2">
    <source>
        <dbReference type="ARBA" id="ARBA00022679"/>
    </source>
</evidence>
<comment type="cofactor">
    <cofactor evidence="10">
        <name>Fe cation</name>
        <dbReference type="ChEBI" id="CHEBI:24875"/>
    </cofactor>
    <text evidence="10">Binds 1 Fe cation per subunit.</text>
</comment>
<evidence type="ECO:0000256" key="7">
    <source>
        <dbReference type="NCBIfam" id="TIGR00209"/>
    </source>
</evidence>
<feature type="active site" description="Tele-UMP-histidine intermediate" evidence="8">
    <location>
        <position position="166"/>
    </location>
</feature>
<evidence type="ECO:0000256" key="11">
    <source>
        <dbReference type="PROSITE-ProRule" id="PRU00464"/>
    </source>
</evidence>
<protein>
    <recommendedName>
        <fullName evidence="7">Galactose-1-phosphate uridylyltransferase</fullName>
        <ecNumber evidence="7">2.7.7.12</ecNumber>
    </recommendedName>
</protein>
<dbReference type="InterPro" id="IPR053177">
    <property type="entry name" value="ADP-glucose_phosphorylase"/>
</dbReference>
<feature type="binding site" evidence="9">
    <location>
        <position position="43"/>
    </location>
    <ligand>
        <name>Zn(2+)</name>
        <dbReference type="ChEBI" id="CHEBI:29105"/>
    </ligand>
</feature>
<dbReference type="InterPro" id="IPR036265">
    <property type="entry name" value="HIT-like_sf"/>
</dbReference>
<evidence type="ECO:0000256" key="3">
    <source>
        <dbReference type="ARBA" id="ARBA00022695"/>
    </source>
</evidence>
<name>A0A2J6WDT5_9BACT</name>
<feature type="binding site" evidence="10">
    <location>
        <position position="295"/>
    </location>
    <ligand>
        <name>Fe cation</name>
        <dbReference type="ChEBI" id="CHEBI:24875"/>
    </ligand>
</feature>
<reference evidence="14 15" key="1">
    <citation type="submission" date="2018-01" db="EMBL/GenBank/DDBJ databases">
        <title>Metagenomic assembled genomes from two thermal pools in the Uzon Caldera, Kamchatka, Russia.</title>
        <authorList>
            <person name="Wilkins L."/>
            <person name="Ettinger C."/>
        </authorList>
    </citation>
    <scope>NUCLEOTIDE SEQUENCE [LARGE SCALE GENOMIC DNA]</scope>
    <source>
        <strain evidence="14">ZAV-07</strain>
    </source>
</reference>
<dbReference type="EMBL" id="PNIL01000061">
    <property type="protein sequence ID" value="PMP66909.1"/>
    <property type="molecule type" value="Genomic_DNA"/>
</dbReference>
<evidence type="ECO:0000256" key="6">
    <source>
        <dbReference type="ARBA" id="ARBA00023277"/>
    </source>
</evidence>
<dbReference type="Pfam" id="PF02744">
    <property type="entry name" value="GalP_UDP_tr_C"/>
    <property type="match status" value="1"/>
</dbReference>
<comment type="cofactor">
    <cofactor evidence="9">
        <name>Zn(2+)</name>
        <dbReference type="ChEBI" id="CHEBI:29105"/>
    </cofactor>
    <text evidence="9">Binds 1 zinc ion per subunit.</text>
</comment>
<keyword evidence="6" id="KW-0119">Carbohydrate metabolism</keyword>
<sequence length="337" mass="38989">MPELRRDPTTGKWVIIATERALRPTDFKSEEEALKGPENCPFCEGHESMTPPEITSIRKEGTNPNEPGWFVRVVPNKFPALKVEGELNRHGKGIYDVMNGIGAHEVIIESGDHYKSLDTLPLDRVEKVIWMFRERMLDLRKDVRLKYILVFKNKGRRAGASLEHPHCQLIATPVLPDVVKLELDMALRYYQYKERCIYCDIVEQELNEKERLIDENEKFISIVPFASAVPFEIMILPKEHISDFGQIKANEITKLAEILQNSLKMLEKAVPNVPYNFYIHTSPLDNLNISYYHFHIHIVPRLTQLAGFEWGSGFYINPMIPEQAAQFLRNTKEEKQS</sequence>
<evidence type="ECO:0000259" key="13">
    <source>
        <dbReference type="PROSITE" id="PS51084"/>
    </source>
</evidence>
<gene>
    <name evidence="14" type="primary">galT</name>
    <name evidence="14" type="ORF">C0189_04165</name>
</gene>
<feature type="binding site" evidence="9">
    <location>
        <position position="164"/>
    </location>
    <ligand>
        <name>Zn(2+)</name>
        <dbReference type="ChEBI" id="CHEBI:29105"/>
    </ligand>
</feature>
<feature type="domain" description="HIT" evidence="13">
    <location>
        <begin position="197"/>
        <end position="308"/>
    </location>
</feature>
<evidence type="ECO:0000256" key="9">
    <source>
        <dbReference type="PIRSR" id="PIRSR000808-3"/>
    </source>
</evidence>
<dbReference type="SUPFAM" id="SSF54197">
    <property type="entry name" value="HIT-like"/>
    <property type="match status" value="2"/>
</dbReference>
<organism evidence="14 15">
    <name type="scientific">Caldisericum exile</name>
    <dbReference type="NCBI Taxonomy" id="693075"/>
    <lineage>
        <taxon>Bacteria</taxon>
        <taxon>Pseudomonadati</taxon>
        <taxon>Caldisericota/Cryosericota group</taxon>
        <taxon>Caldisericota</taxon>
        <taxon>Caldisericia</taxon>
        <taxon>Caldisericales</taxon>
        <taxon>Caldisericaceae</taxon>
        <taxon>Caldisericum</taxon>
    </lineage>
</organism>
<keyword evidence="2 14" id="KW-0808">Transferase</keyword>
<dbReference type="PIRSF" id="PIRSF000808">
    <property type="entry name" value="GalT"/>
    <property type="match status" value="1"/>
</dbReference>
<dbReference type="Pfam" id="PF01087">
    <property type="entry name" value="GalP_UDP_transf"/>
    <property type="match status" value="1"/>
</dbReference>
<dbReference type="PANTHER" id="PTHR42763">
    <property type="entry name" value="ADP-GLUCOSE PHOSPHORYLASE"/>
    <property type="match status" value="1"/>
</dbReference>
<feature type="binding site" evidence="10">
    <location>
        <position position="280"/>
    </location>
    <ligand>
        <name>Fe cation</name>
        <dbReference type="ChEBI" id="CHEBI:24875"/>
    </ligand>
</feature>
<comment type="similarity">
    <text evidence="1">Belongs to the galactose-1-phosphate uridylyltransferase type 1 family.</text>
</comment>
<feature type="short sequence motif" description="Histidine triad motif" evidence="11">
    <location>
        <begin position="293"/>
        <end position="297"/>
    </location>
</feature>
<comment type="caution">
    <text evidence="14">The sequence shown here is derived from an EMBL/GenBank/DDBJ whole genome shotgun (WGS) entry which is preliminary data.</text>
</comment>
<dbReference type="UniPathway" id="UPA00214"/>
<evidence type="ECO:0000256" key="10">
    <source>
        <dbReference type="PIRSR" id="PIRSR000808-4"/>
    </source>
</evidence>
<proteinExistence type="inferred from homology"/>
<keyword evidence="3 14" id="KW-0548">Nucleotidyltransferase</keyword>
<feature type="binding site" evidence="9">
    <location>
        <position position="40"/>
    </location>
    <ligand>
        <name>Zn(2+)</name>
        <dbReference type="ChEBI" id="CHEBI:29105"/>
    </ligand>
</feature>
<dbReference type="RefSeq" id="WP_424596640.1">
    <property type="nucleotide sequence ID" value="NZ_JBNATC010000002.1"/>
</dbReference>
<dbReference type="GO" id="GO:0006012">
    <property type="term" value="P:galactose metabolic process"/>
    <property type="evidence" value="ECO:0007669"/>
    <property type="project" value="UniProtKB-UniRule"/>
</dbReference>
<evidence type="ECO:0000256" key="12">
    <source>
        <dbReference type="SAM" id="MobiDB-lite"/>
    </source>
</evidence>
<evidence type="ECO:0000313" key="15">
    <source>
        <dbReference type="Proteomes" id="UP000237040"/>
    </source>
</evidence>
<dbReference type="InterPro" id="IPR011146">
    <property type="entry name" value="HIT-like"/>
</dbReference>
<feature type="binding site" evidence="10">
    <location>
        <position position="297"/>
    </location>
    <ligand>
        <name>Fe cation</name>
        <dbReference type="ChEBI" id="CHEBI:24875"/>
    </ligand>
</feature>
<dbReference type="EC" id="2.7.7.12" evidence="7"/>
<evidence type="ECO:0000256" key="5">
    <source>
        <dbReference type="ARBA" id="ARBA00022833"/>
    </source>
</evidence>
<keyword evidence="10" id="KW-0408">Iron</keyword>
<feature type="binding site" evidence="10">
    <location>
        <position position="182"/>
    </location>
    <ligand>
        <name>Fe cation</name>
        <dbReference type="ChEBI" id="CHEBI:24875"/>
    </ligand>
</feature>
<dbReference type="GO" id="GO:0008108">
    <property type="term" value="F:UDP-glucose:hexose-1-phosphate uridylyltransferase activity"/>
    <property type="evidence" value="ECO:0007669"/>
    <property type="project" value="UniProtKB-UniRule"/>
</dbReference>
<dbReference type="PANTHER" id="PTHR42763:SF1">
    <property type="entry name" value="UDP-GLUCOSE--HEXOSE-1-PHOSPHATE URIDYLYLTRANSFERASE"/>
    <property type="match status" value="1"/>
</dbReference>
<evidence type="ECO:0000256" key="4">
    <source>
        <dbReference type="ARBA" id="ARBA00022723"/>
    </source>
</evidence>